<dbReference type="Pfam" id="PF07727">
    <property type="entry name" value="RVT_2"/>
    <property type="match status" value="1"/>
</dbReference>
<evidence type="ECO:0000256" key="12">
    <source>
        <dbReference type="ARBA" id="ARBA00022842"/>
    </source>
</evidence>
<dbReference type="EMBL" id="AVOT02047800">
    <property type="protein sequence ID" value="MBW0543082.1"/>
    <property type="molecule type" value="Genomic_DNA"/>
</dbReference>
<reference evidence="23" key="1">
    <citation type="submission" date="2021-03" db="EMBL/GenBank/DDBJ databases">
        <title>Draft genome sequence of rust myrtle Austropuccinia psidii MF-1, a brazilian biotype.</title>
        <authorList>
            <person name="Quecine M.C."/>
            <person name="Pachon D.M.R."/>
            <person name="Bonatelli M.L."/>
            <person name="Correr F.H."/>
            <person name="Franceschini L.M."/>
            <person name="Leite T.F."/>
            <person name="Margarido G.R.A."/>
            <person name="Almeida C.A."/>
            <person name="Ferrarezi J.A."/>
            <person name="Labate C.A."/>
        </authorList>
    </citation>
    <scope>NUCLEOTIDE SEQUENCE</scope>
    <source>
        <strain evidence="23">MF-1</strain>
    </source>
</reference>
<evidence type="ECO:0000256" key="4">
    <source>
        <dbReference type="ARBA" id="ARBA00022670"/>
    </source>
</evidence>
<keyword evidence="3" id="KW-1188">Viral release from host cell</keyword>
<dbReference type="GO" id="GO:0006508">
    <property type="term" value="P:proteolysis"/>
    <property type="evidence" value="ECO:0007669"/>
    <property type="project" value="UniProtKB-KW"/>
</dbReference>
<sequence length="795" mass="91111">MLLKHKKLYHHCIEPTFPIIEDDSRPSAAENKIIDANAETCNLIAGTLDSATFTEIFDDNETMENANLLWSKLTKRFASSTFNNQARIWMRFCRITYNGNLRSFILEIRQCLNEVISVKVEVGTPTLAFNILTKLPEEYHNVVEKVTTNTETLGNPNAILNLLHDVALKEEALQNQNNHTLALNREMFRSKTIHYCKDGRHNPLASHPAERCWQLHPEMRPEKYNKDARINLTIARALMTRVHTRAKRDHELTVVLDTGASDHMFNDKRFFSNLTYVTNMPISTGWDKSTLSATARGTAEILDRNGTIWSLVNCLYVPGLTTNLISLSQLAEEIKIKKCGINSEVYLNKETKPAFVCNVGSGILEAKIAMAREAKCLNTVNLNWHARLGHMHEQGIRKFLPTFKEDNICNICAMCKFPKLPFQHSFQESTSLLENIHMDLCGPISTPSLAGARYFMLLVDQFSGYISIKFLKQKRGEFKNNSFRNFIRTEGIKHVLSPPYTPQHNGIAERANRSVIEKTRCLLLQSKLPTKYWAEAAATATMLCNMVRKGNKTPYEVWHKLAPPINNLRPFGCKTWVRIPESARTGKFDAVSWEGIMLGYASQASAYRVLRIADKSIVIILQKKTSFMTLWKNYLRRAHTTTNEVPKNFKDSRQGKDAHKWQAVIKKELENMVRLNVWEIVDKKPTDHPISTTWVFKIKRDHNHSVTEHKARLCAQGFHQIEGLDYLKMFSPTRKISSLQLLISHAARYNYSFHQMDVKSAFLNAPLEEKLTLTIPDGINEDKEKKVLRLHKAIY</sequence>
<evidence type="ECO:0000256" key="19">
    <source>
        <dbReference type="ARBA" id="ARBA00023268"/>
    </source>
</evidence>
<evidence type="ECO:0000256" key="11">
    <source>
        <dbReference type="ARBA" id="ARBA00022840"/>
    </source>
</evidence>
<dbReference type="InterPro" id="IPR012337">
    <property type="entry name" value="RNaseH-like_sf"/>
</dbReference>
<evidence type="ECO:0000256" key="21">
    <source>
        <dbReference type="ARBA" id="ARBA00049244"/>
    </source>
</evidence>
<evidence type="ECO:0000256" key="20">
    <source>
        <dbReference type="ARBA" id="ARBA00048173"/>
    </source>
</evidence>
<organism evidence="23 24">
    <name type="scientific">Austropuccinia psidii MF-1</name>
    <dbReference type="NCBI Taxonomy" id="1389203"/>
    <lineage>
        <taxon>Eukaryota</taxon>
        <taxon>Fungi</taxon>
        <taxon>Dikarya</taxon>
        <taxon>Basidiomycota</taxon>
        <taxon>Pucciniomycotina</taxon>
        <taxon>Pucciniomycetes</taxon>
        <taxon>Pucciniales</taxon>
        <taxon>Sphaerophragmiaceae</taxon>
        <taxon>Austropuccinia</taxon>
    </lineage>
</organism>
<evidence type="ECO:0000256" key="8">
    <source>
        <dbReference type="ARBA" id="ARBA00022741"/>
    </source>
</evidence>
<keyword evidence="6" id="KW-0540">Nuclease</keyword>
<keyword evidence="8" id="KW-0547">Nucleotide-binding</keyword>
<dbReference type="GO" id="GO:0005524">
    <property type="term" value="F:ATP binding"/>
    <property type="evidence" value="ECO:0007669"/>
    <property type="project" value="UniProtKB-KW"/>
</dbReference>
<keyword evidence="2" id="KW-0815">Transposition</keyword>
<evidence type="ECO:0000256" key="9">
    <source>
        <dbReference type="ARBA" id="ARBA00022759"/>
    </source>
</evidence>
<keyword evidence="16" id="KW-0239">DNA-directed DNA polymerase</keyword>
<evidence type="ECO:0000256" key="17">
    <source>
        <dbReference type="ARBA" id="ARBA00023113"/>
    </source>
</evidence>
<keyword evidence="24" id="KW-1185">Reference proteome</keyword>
<keyword evidence="14" id="KW-0229">DNA integration</keyword>
<keyword evidence="13" id="KW-0694">RNA-binding</keyword>
<keyword evidence="9" id="KW-0255">Endonuclease</keyword>
<proteinExistence type="predicted"/>
<dbReference type="GO" id="GO:0005634">
    <property type="term" value="C:nucleus"/>
    <property type="evidence" value="ECO:0007669"/>
    <property type="project" value="UniProtKB-ARBA"/>
</dbReference>
<evidence type="ECO:0000313" key="23">
    <source>
        <dbReference type="EMBL" id="MBW0543082.1"/>
    </source>
</evidence>
<keyword evidence="18" id="KW-0233">DNA recombination</keyword>
<dbReference type="PANTHER" id="PTHR42648:SF11">
    <property type="entry name" value="TRANSPOSON TY4-P GAG-POL POLYPROTEIN"/>
    <property type="match status" value="1"/>
</dbReference>
<name>A0A9Q3FR63_9BASI</name>
<evidence type="ECO:0000256" key="3">
    <source>
        <dbReference type="ARBA" id="ARBA00022612"/>
    </source>
</evidence>
<comment type="catalytic activity">
    <reaction evidence="21">
        <text>DNA(n) + a 2'-deoxyribonucleoside 5'-triphosphate = DNA(n+1) + diphosphate</text>
        <dbReference type="Rhea" id="RHEA:22508"/>
        <dbReference type="Rhea" id="RHEA-COMP:17339"/>
        <dbReference type="Rhea" id="RHEA-COMP:17340"/>
        <dbReference type="ChEBI" id="CHEBI:33019"/>
        <dbReference type="ChEBI" id="CHEBI:61560"/>
        <dbReference type="ChEBI" id="CHEBI:173112"/>
        <dbReference type="EC" id="2.7.7.7"/>
    </reaction>
</comment>
<keyword evidence="15" id="KW-0695">RNA-directed DNA polymerase</keyword>
<evidence type="ECO:0000313" key="24">
    <source>
        <dbReference type="Proteomes" id="UP000765509"/>
    </source>
</evidence>
<evidence type="ECO:0000256" key="16">
    <source>
        <dbReference type="ARBA" id="ARBA00022932"/>
    </source>
</evidence>
<comment type="caution">
    <text evidence="23">The sequence shown here is derived from an EMBL/GenBank/DDBJ whole genome shotgun (WGS) entry which is preliminary data.</text>
</comment>
<dbReference type="Gene3D" id="3.30.420.10">
    <property type="entry name" value="Ribonuclease H-like superfamily/Ribonuclease H"/>
    <property type="match status" value="1"/>
</dbReference>
<dbReference type="InterPro" id="IPR054722">
    <property type="entry name" value="PolX-like_BBD"/>
</dbReference>
<dbReference type="Proteomes" id="UP000765509">
    <property type="component" value="Unassembled WGS sequence"/>
</dbReference>
<evidence type="ECO:0000256" key="7">
    <source>
        <dbReference type="ARBA" id="ARBA00022723"/>
    </source>
</evidence>
<keyword evidence="4" id="KW-0645">Protease</keyword>
<evidence type="ECO:0000256" key="6">
    <source>
        <dbReference type="ARBA" id="ARBA00022722"/>
    </source>
</evidence>
<dbReference type="GO" id="GO:0003723">
    <property type="term" value="F:RNA binding"/>
    <property type="evidence" value="ECO:0007669"/>
    <property type="project" value="UniProtKB-KW"/>
</dbReference>
<feature type="domain" description="Integrase catalytic" evidence="22">
    <location>
        <begin position="456"/>
        <end position="562"/>
    </location>
</feature>
<dbReference type="GO" id="GO:0006310">
    <property type="term" value="P:DNA recombination"/>
    <property type="evidence" value="ECO:0007669"/>
    <property type="project" value="UniProtKB-KW"/>
</dbReference>
<evidence type="ECO:0000256" key="1">
    <source>
        <dbReference type="ARBA" id="ARBA00002180"/>
    </source>
</evidence>
<keyword evidence="12" id="KW-0460">Magnesium</keyword>
<gene>
    <name evidence="23" type="ORF">O181_082797</name>
</gene>
<keyword evidence="19" id="KW-0511">Multifunctional enzyme</keyword>
<dbReference type="PROSITE" id="PS50994">
    <property type="entry name" value="INTEGRASE"/>
    <property type="match status" value="1"/>
</dbReference>
<dbReference type="InterPro" id="IPR057670">
    <property type="entry name" value="SH3_retrovirus"/>
</dbReference>
<keyword evidence="5" id="KW-0548">Nucleotidyltransferase</keyword>
<comment type="function">
    <text evidence="1">The aspartyl protease (PR) mediates the proteolytic cleavages of the Gag and Gag-Pol polyproteins after assembly of the VLP.</text>
</comment>
<dbReference type="GO" id="GO:0015074">
    <property type="term" value="P:DNA integration"/>
    <property type="evidence" value="ECO:0007669"/>
    <property type="project" value="UniProtKB-KW"/>
</dbReference>
<evidence type="ECO:0000256" key="5">
    <source>
        <dbReference type="ARBA" id="ARBA00022695"/>
    </source>
</evidence>
<evidence type="ECO:0000256" key="10">
    <source>
        <dbReference type="ARBA" id="ARBA00022801"/>
    </source>
</evidence>
<accession>A0A9Q3FR63</accession>
<dbReference type="Pfam" id="PF22936">
    <property type="entry name" value="Pol_BBD"/>
    <property type="match status" value="1"/>
</dbReference>
<dbReference type="GO" id="GO:0003887">
    <property type="term" value="F:DNA-directed DNA polymerase activity"/>
    <property type="evidence" value="ECO:0007669"/>
    <property type="project" value="UniProtKB-KW"/>
</dbReference>
<dbReference type="GO" id="GO:0004519">
    <property type="term" value="F:endonuclease activity"/>
    <property type="evidence" value="ECO:0007669"/>
    <property type="project" value="UniProtKB-KW"/>
</dbReference>
<dbReference type="SUPFAM" id="SSF53098">
    <property type="entry name" value="Ribonuclease H-like"/>
    <property type="match status" value="1"/>
</dbReference>
<dbReference type="GO" id="GO:0046872">
    <property type="term" value="F:metal ion binding"/>
    <property type="evidence" value="ECO:0007669"/>
    <property type="project" value="UniProtKB-KW"/>
</dbReference>
<dbReference type="InterPro" id="IPR039537">
    <property type="entry name" value="Retrotran_Ty1/copia-like"/>
</dbReference>
<evidence type="ECO:0000256" key="18">
    <source>
        <dbReference type="ARBA" id="ARBA00023172"/>
    </source>
</evidence>
<evidence type="ECO:0000256" key="2">
    <source>
        <dbReference type="ARBA" id="ARBA00022578"/>
    </source>
</evidence>
<keyword evidence="10" id="KW-0378">Hydrolase</keyword>
<keyword evidence="17" id="KW-0917">Virion maturation</keyword>
<evidence type="ECO:0000256" key="13">
    <source>
        <dbReference type="ARBA" id="ARBA00022884"/>
    </source>
</evidence>
<dbReference type="InterPro" id="IPR013103">
    <property type="entry name" value="RVT_2"/>
</dbReference>
<evidence type="ECO:0000256" key="14">
    <source>
        <dbReference type="ARBA" id="ARBA00022908"/>
    </source>
</evidence>
<dbReference type="GO" id="GO:0008233">
    <property type="term" value="F:peptidase activity"/>
    <property type="evidence" value="ECO:0007669"/>
    <property type="project" value="UniProtKB-KW"/>
</dbReference>
<dbReference type="Pfam" id="PF25597">
    <property type="entry name" value="SH3_retrovirus"/>
    <property type="match status" value="1"/>
</dbReference>
<dbReference type="Pfam" id="PF14223">
    <property type="entry name" value="Retrotran_gag_2"/>
    <property type="match status" value="1"/>
</dbReference>
<evidence type="ECO:0000256" key="15">
    <source>
        <dbReference type="ARBA" id="ARBA00022918"/>
    </source>
</evidence>
<dbReference type="AlphaFoldDB" id="A0A9Q3FR63"/>
<dbReference type="InterPro" id="IPR036397">
    <property type="entry name" value="RNaseH_sf"/>
</dbReference>
<dbReference type="GO" id="GO:0032196">
    <property type="term" value="P:transposition"/>
    <property type="evidence" value="ECO:0007669"/>
    <property type="project" value="UniProtKB-KW"/>
</dbReference>
<protein>
    <recommendedName>
        <fullName evidence="22">Integrase catalytic domain-containing protein</fullName>
    </recommendedName>
</protein>
<keyword evidence="11" id="KW-0067">ATP-binding</keyword>
<dbReference type="PANTHER" id="PTHR42648">
    <property type="entry name" value="TRANSPOSASE, PUTATIVE-RELATED"/>
    <property type="match status" value="1"/>
</dbReference>
<dbReference type="InterPro" id="IPR001584">
    <property type="entry name" value="Integrase_cat-core"/>
</dbReference>
<dbReference type="GO" id="GO:0003964">
    <property type="term" value="F:RNA-directed DNA polymerase activity"/>
    <property type="evidence" value="ECO:0007669"/>
    <property type="project" value="UniProtKB-KW"/>
</dbReference>
<comment type="catalytic activity">
    <reaction evidence="20">
        <text>DNA(n) + a 2'-deoxyribonucleoside 5'-triphosphate = DNA(n+1) + diphosphate</text>
        <dbReference type="Rhea" id="RHEA:22508"/>
        <dbReference type="Rhea" id="RHEA-COMP:17339"/>
        <dbReference type="Rhea" id="RHEA-COMP:17340"/>
        <dbReference type="ChEBI" id="CHEBI:33019"/>
        <dbReference type="ChEBI" id="CHEBI:61560"/>
        <dbReference type="ChEBI" id="CHEBI:173112"/>
        <dbReference type="EC" id="2.7.7.49"/>
    </reaction>
</comment>
<keyword evidence="7" id="KW-0479">Metal-binding</keyword>
<keyword evidence="16" id="KW-0808">Transferase</keyword>
<evidence type="ECO:0000259" key="22">
    <source>
        <dbReference type="PROSITE" id="PS50994"/>
    </source>
</evidence>
<dbReference type="OrthoDB" id="7555369at2759"/>